<evidence type="ECO:0000313" key="3">
    <source>
        <dbReference type="EMBL" id="GMH81877.1"/>
    </source>
</evidence>
<gene>
    <name evidence="3" type="ORF">TL16_g09072</name>
</gene>
<feature type="compositionally biased region" description="Polar residues" evidence="2">
    <location>
        <begin position="93"/>
        <end position="108"/>
    </location>
</feature>
<evidence type="ECO:0000313" key="4">
    <source>
        <dbReference type="Proteomes" id="UP001162640"/>
    </source>
</evidence>
<dbReference type="AlphaFoldDB" id="A0A9W7B694"/>
<dbReference type="Proteomes" id="UP001162640">
    <property type="component" value="Unassembled WGS sequence"/>
</dbReference>
<evidence type="ECO:0000256" key="2">
    <source>
        <dbReference type="SAM" id="MobiDB-lite"/>
    </source>
</evidence>
<feature type="region of interest" description="Disordered" evidence="2">
    <location>
        <begin position="93"/>
        <end position="116"/>
    </location>
</feature>
<organism evidence="3 4">
    <name type="scientific">Triparma laevis f. inornata</name>
    <dbReference type="NCBI Taxonomy" id="1714386"/>
    <lineage>
        <taxon>Eukaryota</taxon>
        <taxon>Sar</taxon>
        <taxon>Stramenopiles</taxon>
        <taxon>Ochrophyta</taxon>
        <taxon>Bolidophyceae</taxon>
        <taxon>Parmales</taxon>
        <taxon>Triparmaceae</taxon>
        <taxon>Triparma</taxon>
    </lineage>
</organism>
<dbReference type="EMBL" id="BLQM01000305">
    <property type="protein sequence ID" value="GMH81877.1"/>
    <property type="molecule type" value="Genomic_DNA"/>
</dbReference>
<proteinExistence type="predicted"/>
<comment type="caution">
    <text evidence="3">The sequence shown here is derived from an EMBL/GenBank/DDBJ whole genome shotgun (WGS) entry which is preliminary data.</text>
</comment>
<name>A0A9W7B694_9STRA</name>
<reference evidence="4" key="1">
    <citation type="journal article" date="2023" name="Commun. Biol.">
        <title>Genome analysis of Parmales, the sister group of diatoms, reveals the evolutionary specialization of diatoms from phago-mixotrophs to photoautotrophs.</title>
        <authorList>
            <person name="Ban H."/>
            <person name="Sato S."/>
            <person name="Yoshikawa S."/>
            <person name="Yamada K."/>
            <person name="Nakamura Y."/>
            <person name="Ichinomiya M."/>
            <person name="Sato N."/>
            <person name="Blanc-Mathieu R."/>
            <person name="Endo H."/>
            <person name="Kuwata A."/>
            <person name="Ogata H."/>
        </authorList>
    </citation>
    <scope>NUCLEOTIDE SEQUENCE [LARGE SCALE GENOMIC DNA]</scope>
</reference>
<keyword evidence="1" id="KW-0175">Coiled coil</keyword>
<feature type="coiled-coil region" evidence="1">
    <location>
        <begin position="22"/>
        <end position="56"/>
    </location>
</feature>
<protein>
    <submittedName>
        <fullName evidence="3">Uncharacterized protein</fullName>
    </submittedName>
</protein>
<evidence type="ECO:0000256" key="1">
    <source>
        <dbReference type="SAM" id="Coils"/>
    </source>
</evidence>
<sequence>MSAPSSKISEIDAELSSIASEKESLLLQIRNLTTRQTDLQNERQTHAKKIEDVREKFEENFKVLDGRCEGAGRVKRVCDAVLEITEIFSQVGESLESASKQTATSTSPKKPPNSKLSDLVHRVHIYLSTEYACVSHIQTRIEADTTKVRNEEGEI</sequence>
<accession>A0A9W7B694</accession>